<protein>
    <recommendedName>
        <fullName evidence="2 6">Adenylyl-sulfate kinase</fullName>
        <ecNumber evidence="2 6">2.7.1.25</ecNumber>
    </recommendedName>
    <alternativeName>
        <fullName evidence="6">APS kinase</fullName>
    </alternativeName>
    <alternativeName>
        <fullName evidence="6">ATP adenosine-5'-phosphosulfate 3'-phosphotransferase</fullName>
    </alternativeName>
    <alternativeName>
        <fullName evidence="6">Adenosine-5'-phosphosulfate kinase</fullName>
    </alternativeName>
</protein>
<comment type="similarity">
    <text evidence="6 7">Belongs to the APS kinase family.</text>
</comment>
<keyword evidence="10" id="KW-1185">Reference proteome</keyword>
<keyword evidence="6 7" id="KW-0418">Kinase</keyword>
<proteinExistence type="inferred from homology"/>
<dbReference type="Pfam" id="PF01583">
    <property type="entry name" value="APS_kinase"/>
    <property type="match status" value="1"/>
</dbReference>
<dbReference type="GO" id="GO:0010134">
    <property type="term" value="P:sulfate assimilation via adenylyl sulfate reduction"/>
    <property type="evidence" value="ECO:0007669"/>
    <property type="project" value="TreeGrafter"/>
</dbReference>
<dbReference type="InterPro" id="IPR050512">
    <property type="entry name" value="Sulf_AdTrans/APS_kinase"/>
</dbReference>
<dbReference type="NCBIfam" id="NF003013">
    <property type="entry name" value="PRK03846.1"/>
    <property type="match status" value="1"/>
</dbReference>
<dbReference type="GO" id="GO:0004020">
    <property type="term" value="F:adenylylsulfate kinase activity"/>
    <property type="evidence" value="ECO:0007669"/>
    <property type="project" value="UniProtKB-UniRule"/>
</dbReference>
<dbReference type="OrthoDB" id="9804504at2"/>
<dbReference type="GO" id="GO:0005524">
    <property type="term" value="F:ATP binding"/>
    <property type="evidence" value="ECO:0007669"/>
    <property type="project" value="UniProtKB-UniRule"/>
</dbReference>
<evidence type="ECO:0000256" key="7">
    <source>
        <dbReference type="RuleBase" id="RU004347"/>
    </source>
</evidence>
<keyword evidence="6" id="KW-0597">Phosphoprotein</keyword>
<dbReference type="AlphaFoldDB" id="K9UQB5"/>
<dbReference type="NCBIfam" id="TIGR00455">
    <property type="entry name" value="apsK"/>
    <property type="match status" value="1"/>
</dbReference>
<accession>K9UQB5</accession>
<comment type="caution">
    <text evidence="6">Lacks conserved residue(s) required for the propagation of feature annotation.</text>
</comment>
<dbReference type="PANTHER" id="PTHR42700">
    <property type="entry name" value="SULFATE ADENYLYLTRANSFERASE"/>
    <property type="match status" value="1"/>
</dbReference>
<evidence type="ECO:0000256" key="6">
    <source>
        <dbReference type="HAMAP-Rule" id="MF_00065"/>
    </source>
</evidence>
<dbReference type="CDD" id="cd02027">
    <property type="entry name" value="APSK"/>
    <property type="match status" value="1"/>
</dbReference>
<dbReference type="GO" id="GO:0005737">
    <property type="term" value="C:cytoplasm"/>
    <property type="evidence" value="ECO:0007669"/>
    <property type="project" value="TreeGrafter"/>
</dbReference>
<gene>
    <name evidence="6" type="primary">cysC</name>
    <name evidence="9" type="ORF">Cha6605_5786</name>
</gene>
<dbReference type="eggNOG" id="COG0529">
    <property type="taxonomic scope" value="Bacteria"/>
</dbReference>
<dbReference type="UniPathway" id="UPA00140">
    <property type="reaction ID" value="UER00205"/>
</dbReference>
<sequence length="198" mass="21926">MSQERGATIWFTGLSGAGKTTIARVVAEQLQLANLKVEILDGDLIRQHLAKELGFSHADRIENVRRIGFVADLLSRNGVIVLVAAIAPHRSIREELKQNSDKFLEVYVNSPLEVCERRDVKGLYAKARCGLIPNFTGIDMAYEVPLAPDLECQTDRETIAQSATKVLQKLVALDYIHADCHPKRFQIEFGVASIAASQ</sequence>
<evidence type="ECO:0000256" key="2">
    <source>
        <dbReference type="ARBA" id="ARBA00012121"/>
    </source>
</evidence>
<name>K9UQB5_CHAP6</name>
<comment type="function">
    <text evidence="6 7">Catalyzes the synthesis of activated sulfate.</text>
</comment>
<comment type="pathway">
    <text evidence="6 7">Sulfur metabolism; hydrogen sulfide biosynthesis; sulfite from sulfate: step 2/3.</text>
</comment>
<dbReference type="HAMAP" id="MF_00065">
    <property type="entry name" value="Adenylyl_sulf_kinase"/>
    <property type="match status" value="1"/>
</dbReference>
<dbReference type="EC" id="2.7.1.25" evidence="2 6"/>
<feature type="binding site" evidence="6">
    <location>
        <begin position="13"/>
        <end position="20"/>
    </location>
    <ligand>
        <name>ATP</name>
        <dbReference type="ChEBI" id="CHEBI:30616"/>
    </ligand>
</feature>
<dbReference type="InterPro" id="IPR027417">
    <property type="entry name" value="P-loop_NTPase"/>
</dbReference>
<reference evidence="9 10" key="1">
    <citation type="submission" date="2012-05" db="EMBL/GenBank/DDBJ databases">
        <title>Finished chromosome of genome of Chamaesiphon sp. PCC 6605.</title>
        <authorList>
            <consortium name="US DOE Joint Genome Institute"/>
            <person name="Gugger M."/>
            <person name="Coursin T."/>
            <person name="Rippka R."/>
            <person name="Tandeau De Marsac N."/>
            <person name="Huntemann M."/>
            <person name="Wei C.-L."/>
            <person name="Han J."/>
            <person name="Detter J.C."/>
            <person name="Han C."/>
            <person name="Tapia R."/>
            <person name="Chen A."/>
            <person name="Kyrpides N."/>
            <person name="Mavromatis K."/>
            <person name="Markowitz V."/>
            <person name="Szeto E."/>
            <person name="Ivanova N."/>
            <person name="Pagani I."/>
            <person name="Pati A."/>
            <person name="Goodwin L."/>
            <person name="Nordberg H.P."/>
            <person name="Cantor M.N."/>
            <person name="Hua S.X."/>
            <person name="Woyke T."/>
            <person name="Kerfeld C.A."/>
        </authorList>
    </citation>
    <scope>NUCLEOTIDE SEQUENCE [LARGE SCALE GENOMIC DNA]</scope>
    <source>
        <strain evidence="10">ATCC 27169 / PCC 6605</strain>
    </source>
</reference>
<keyword evidence="3 6" id="KW-0808">Transferase</keyword>
<evidence type="ECO:0000259" key="8">
    <source>
        <dbReference type="Pfam" id="PF01583"/>
    </source>
</evidence>
<organism evidence="9 10">
    <name type="scientific">Chamaesiphon minutus (strain ATCC 27169 / PCC 6605)</name>
    <dbReference type="NCBI Taxonomy" id="1173020"/>
    <lineage>
        <taxon>Bacteria</taxon>
        <taxon>Bacillati</taxon>
        <taxon>Cyanobacteriota</taxon>
        <taxon>Cyanophyceae</taxon>
        <taxon>Gomontiellales</taxon>
        <taxon>Chamaesiphonaceae</taxon>
        <taxon>Chamaesiphon</taxon>
    </lineage>
</organism>
<dbReference type="PANTHER" id="PTHR42700:SF1">
    <property type="entry name" value="SULFATE ADENYLYLTRANSFERASE"/>
    <property type="match status" value="1"/>
</dbReference>
<evidence type="ECO:0000313" key="9">
    <source>
        <dbReference type="EMBL" id="AFY96641.1"/>
    </source>
</evidence>
<evidence type="ECO:0000256" key="4">
    <source>
        <dbReference type="ARBA" id="ARBA00022741"/>
    </source>
</evidence>
<feature type="domain" description="APS kinase" evidence="8">
    <location>
        <begin position="5"/>
        <end position="152"/>
    </location>
</feature>
<dbReference type="Gene3D" id="3.40.50.300">
    <property type="entry name" value="P-loop containing nucleotide triphosphate hydrolases"/>
    <property type="match status" value="1"/>
</dbReference>
<dbReference type="GO" id="GO:0004781">
    <property type="term" value="F:sulfate adenylyltransferase (ATP) activity"/>
    <property type="evidence" value="ECO:0007669"/>
    <property type="project" value="TreeGrafter"/>
</dbReference>
<dbReference type="HOGENOM" id="CLU_046932_2_1_3"/>
<dbReference type="GO" id="GO:0019379">
    <property type="term" value="P:sulfate assimilation, phosphoadenylyl sulfate reduction by phosphoadenylyl-sulfate reductase (thioredoxin)"/>
    <property type="evidence" value="ECO:0007669"/>
    <property type="project" value="TreeGrafter"/>
</dbReference>
<dbReference type="PATRIC" id="fig|1173020.3.peg.6657"/>
<dbReference type="Proteomes" id="UP000010366">
    <property type="component" value="Chromosome"/>
</dbReference>
<keyword evidence="5 6" id="KW-0067">ATP-binding</keyword>
<dbReference type="NCBIfam" id="NF002059">
    <property type="entry name" value="PRK00889.1"/>
    <property type="match status" value="1"/>
</dbReference>
<dbReference type="EMBL" id="CP003600">
    <property type="protein sequence ID" value="AFY96641.1"/>
    <property type="molecule type" value="Genomic_DNA"/>
</dbReference>
<dbReference type="KEGG" id="cmp:Cha6605_5786"/>
<evidence type="ECO:0000256" key="5">
    <source>
        <dbReference type="ARBA" id="ARBA00022840"/>
    </source>
</evidence>
<evidence type="ECO:0000313" key="10">
    <source>
        <dbReference type="Proteomes" id="UP000010366"/>
    </source>
</evidence>
<dbReference type="RefSeq" id="WP_015162716.1">
    <property type="nucleotide sequence ID" value="NC_019697.1"/>
</dbReference>
<dbReference type="STRING" id="1173020.Cha6605_5786"/>
<comment type="catalytic activity">
    <reaction evidence="1 6 7">
        <text>adenosine 5'-phosphosulfate + ATP = 3'-phosphoadenylyl sulfate + ADP + H(+)</text>
        <dbReference type="Rhea" id="RHEA:24152"/>
        <dbReference type="ChEBI" id="CHEBI:15378"/>
        <dbReference type="ChEBI" id="CHEBI:30616"/>
        <dbReference type="ChEBI" id="CHEBI:58243"/>
        <dbReference type="ChEBI" id="CHEBI:58339"/>
        <dbReference type="ChEBI" id="CHEBI:456216"/>
        <dbReference type="EC" id="2.7.1.25"/>
    </reaction>
</comment>
<evidence type="ECO:0000256" key="1">
    <source>
        <dbReference type="ARBA" id="ARBA00001823"/>
    </source>
</evidence>
<evidence type="ECO:0000256" key="3">
    <source>
        <dbReference type="ARBA" id="ARBA00022679"/>
    </source>
</evidence>
<dbReference type="SUPFAM" id="SSF52540">
    <property type="entry name" value="P-loop containing nucleoside triphosphate hydrolases"/>
    <property type="match status" value="1"/>
</dbReference>
<dbReference type="GO" id="GO:0070814">
    <property type="term" value="P:hydrogen sulfide biosynthetic process"/>
    <property type="evidence" value="ECO:0007669"/>
    <property type="project" value="UniProtKB-UniRule"/>
</dbReference>
<keyword evidence="4 6" id="KW-0547">Nucleotide-binding</keyword>
<dbReference type="InterPro" id="IPR059117">
    <property type="entry name" value="APS_kinase_dom"/>
</dbReference>
<dbReference type="InterPro" id="IPR002891">
    <property type="entry name" value="APS"/>
</dbReference>